<feature type="transmembrane region" description="Helical" evidence="1">
    <location>
        <begin position="23"/>
        <end position="45"/>
    </location>
</feature>
<evidence type="ECO:0000313" key="3">
    <source>
        <dbReference type="Proteomes" id="UP000188551"/>
    </source>
</evidence>
<dbReference type="EMBL" id="MUXN01000023">
    <property type="protein sequence ID" value="OOC03089.1"/>
    <property type="molecule type" value="Genomic_DNA"/>
</dbReference>
<reference evidence="2 3" key="1">
    <citation type="submission" date="2017-02" db="EMBL/GenBank/DDBJ databases">
        <title>Amycolatopsis azurea DSM 43854 draft genome.</title>
        <authorList>
            <person name="Mayilraj S."/>
        </authorList>
    </citation>
    <scope>NUCLEOTIDE SEQUENCE [LARGE SCALE GENOMIC DNA]</scope>
    <source>
        <strain evidence="2 3">DSM 43854</strain>
    </source>
</reference>
<accession>A0ABX3J794</accession>
<proteinExistence type="predicted"/>
<gene>
    <name evidence="2" type="ORF">B0293_29455</name>
</gene>
<keyword evidence="3" id="KW-1185">Reference proteome</keyword>
<keyword evidence="1" id="KW-1133">Transmembrane helix</keyword>
<dbReference type="RefSeq" id="WP_039916933.1">
    <property type="nucleotide sequence ID" value="NZ_ANMG01000021.1"/>
</dbReference>
<evidence type="ECO:0008006" key="4">
    <source>
        <dbReference type="Google" id="ProtNLM"/>
    </source>
</evidence>
<evidence type="ECO:0000313" key="2">
    <source>
        <dbReference type="EMBL" id="OOC03089.1"/>
    </source>
</evidence>
<keyword evidence="1" id="KW-0472">Membrane</keyword>
<comment type="caution">
    <text evidence="2">The sequence shown here is derived from an EMBL/GenBank/DDBJ whole genome shotgun (WGS) entry which is preliminary data.</text>
</comment>
<feature type="transmembrane region" description="Helical" evidence="1">
    <location>
        <begin position="65"/>
        <end position="85"/>
    </location>
</feature>
<organism evidence="2 3">
    <name type="scientific">Amycolatopsis azurea DSM 43854</name>
    <dbReference type="NCBI Taxonomy" id="1238180"/>
    <lineage>
        <taxon>Bacteria</taxon>
        <taxon>Bacillati</taxon>
        <taxon>Actinomycetota</taxon>
        <taxon>Actinomycetes</taxon>
        <taxon>Pseudonocardiales</taxon>
        <taxon>Pseudonocardiaceae</taxon>
        <taxon>Amycolatopsis</taxon>
    </lineage>
</organism>
<name>A0ABX3J794_9PSEU</name>
<protein>
    <recommendedName>
        <fullName evidence="4">Integral membrane protein</fullName>
    </recommendedName>
</protein>
<sequence>MSESNAPDHGEDAGPPRRTAKRVIGGIVLILLAAVLLFGGIQGIVDPDAVTSKSRKMDTDVEAKIGGLLLCSFGLTVLFFGIFLLRKRKPSEGSLFGKPGE</sequence>
<keyword evidence="1" id="KW-0812">Transmembrane</keyword>
<dbReference type="Proteomes" id="UP000188551">
    <property type="component" value="Unassembled WGS sequence"/>
</dbReference>
<evidence type="ECO:0000256" key="1">
    <source>
        <dbReference type="SAM" id="Phobius"/>
    </source>
</evidence>